<feature type="non-terminal residue" evidence="1">
    <location>
        <position position="1"/>
    </location>
</feature>
<accession>A0A4S8M345</accession>
<proteinExistence type="predicted"/>
<organism evidence="1 2">
    <name type="scientific">Dendrothele bispora (strain CBS 962.96)</name>
    <dbReference type="NCBI Taxonomy" id="1314807"/>
    <lineage>
        <taxon>Eukaryota</taxon>
        <taxon>Fungi</taxon>
        <taxon>Dikarya</taxon>
        <taxon>Basidiomycota</taxon>
        <taxon>Agaricomycotina</taxon>
        <taxon>Agaricomycetes</taxon>
        <taxon>Agaricomycetidae</taxon>
        <taxon>Agaricales</taxon>
        <taxon>Agaricales incertae sedis</taxon>
        <taxon>Dendrothele</taxon>
    </lineage>
</organism>
<keyword evidence="2" id="KW-1185">Reference proteome</keyword>
<dbReference type="EMBL" id="ML179174">
    <property type="protein sequence ID" value="THU96554.1"/>
    <property type="molecule type" value="Genomic_DNA"/>
</dbReference>
<protein>
    <submittedName>
        <fullName evidence="1">Uncharacterized protein</fullName>
    </submittedName>
</protein>
<dbReference type="OrthoDB" id="2669721at2759"/>
<evidence type="ECO:0000313" key="2">
    <source>
        <dbReference type="Proteomes" id="UP000297245"/>
    </source>
</evidence>
<reference evidence="1 2" key="1">
    <citation type="journal article" date="2019" name="Nat. Ecol. Evol.">
        <title>Megaphylogeny resolves global patterns of mushroom evolution.</title>
        <authorList>
            <person name="Varga T."/>
            <person name="Krizsan K."/>
            <person name="Foldi C."/>
            <person name="Dima B."/>
            <person name="Sanchez-Garcia M."/>
            <person name="Sanchez-Ramirez S."/>
            <person name="Szollosi G.J."/>
            <person name="Szarkandi J.G."/>
            <person name="Papp V."/>
            <person name="Albert L."/>
            <person name="Andreopoulos W."/>
            <person name="Angelini C."/>
            <person name="Antonin V."/>
            <person name="Barry K.W."/>
            <person name="Bougher N.L."/>
            <person name="Buchanan P."/>
            <person name="Buyck B."/>
            <person name="Bense V."/>
            <person name="Catcheside P."/>
            <person name="Chovatia M."/>
            <person name="Cooper J."/>
            <person name="Damon W."/>
            <person name="Desjardin D."/>
            <person name="Finy P."/>
            <person name="Geml J."/>
            <person name="Haridas S."/>
            <person name="Hughes K."/>
            <person name="Justo A."/>
            <person name="Karasinski D."/>
            <person name="Kautmanova I."/>
            <person name="Kiss B."/>
            <person name="Kocsube S."/>
            <person name="Kotiranta H."/>
            <person name="LaButti K.M."/>
            <person name="Lechner B.E."/>
            <person name="Liimatainen K."/>
            <person name="Lipzen A."/>
            <person name="Lukacs Z."/>
            <person name="Mihaltcheva S."/>
            <person name="Morgado L.N."/>
            <person name="Niskanen T."/>
            <person name="Noordeloos M.E."/>
            <person name="Ohm R.A."/>
            <person name="Ortiz-Santana B."/>
            <person name="Ovrebo C."/>
            <person name="Racz N."/>
            <person name="Riley R."/>
            <person name="Savchenko A."/>
            <person name="Shiryaev A."/>
            <person name="Soop K."/>
            <person name="Spirin V."/>
            <person name="Szebenyi C."/>
            <person name="Tomsovsky M."/>
            <person name="Tulloss R.E."/>
            <person name="Uehling J."/>
            <person name="Grigoriev I.V."/>
            <person name="Vagvolgyi C."/>
            <person name="Papp T."/>
            <person name="Martin F.M."/>
            <person name="Miettinen O."/>
            <person name="Hibbett D.S."/>
            <person name="Nagy L.G."/>
        </authorList>
    </citation>
    <scope>NUCLEOTIDE SEQUENCE [LARGE SCALE GENOMIC DNA]</scope>
    <source>
        <strain evidence="1 2">CBS 962.96</strain>
    </source>
</reference>
<evidence type="ECO:0000313" key="1">
    <source>
        <dbReference type="EMBL" id="THU96554.1"/>
    </source>
</evidence>
<dbReference type="Proteomes" id="UP000297245">
    <property type="component" value="Unassembled WGS sequence"/>
</dbReference>
<name>A0A4S8M345_DENBC</name>
<sequence>QLQALHHSKQACREHLYQDEKTWKVFNMINGLDPILQGADMVYDDIFCGSDYLELAQRIGITEDDFVITQSTDGAQVYQNKKSDTWVGIWIINDYSPTVRKQSTHTSCNCNPWSPSLFGSPA</sequence>
<gene>
    <name evidence="1" type="ORF">K435DRAFT_664208</name>
</gene>
<dbReference type="AlphaFoldDB" id="A0A4S8M345"/>